<feature type="transmembrane region" description="Helical" evidence="1">
    <location>
        <begin position="260"/>
        <end position="279"/>
    </location>
</feature>
<feature type="transmembrane region" description="Helical" evidence="1">
    <location>
        <begin position="126"/>
        <end position="145"/>
    </location>
</feature>
<dbReference type="Pfam" id="PF01694">
    <property type="entry name" value="Rhomboid"/>
    <property type="match status" value="1"/>
</dbReference>
<keyword evidence="1" id="KW-1133">Transmembrane helix</keyword>
<feature type="transmembrane region" description="Helical" evidence="1">
    <location>
        <begin position="234"/>
        <end position="253"/>
    </location>
</feature>
<dbReference type="RefSeq" id="WP_317136486.1">
    <property type="nucleotide sequence ID" value="NZ_CP043875.1"/>
</dbReference>
<feature type="domain" description="Peptidase S54 rhomboid" evidence="2">
    <location>
        <begin position="127"/>
        <end position="246"/>
    </location>
</feature>
<evidence type="ECO:0000259" key="2">
    <source>
        <dbReference type="Pfam" id="PF01694"/>
    </source>
</evidence>
<keyword evidence="1" id="KW-0812">Transmembrane</keyword>
<dbReference type="EMBL" id="CP043875">
    <property type="protein sequence ID" value="WOF17034.1"/>
    <property type="molecule type" value="Genomic_DNA"/>
</dbReference>
<protein>
    <submittedName>
        <fullName evidence="3">Rhomboid family intramembrane serine protease</fullName>
    </submittedName>
</protein>
<dbReference type="Proteomes" id="UP001301797">
    <property type="component" value="Chromosome"/>
</dbReference>
<feature type="transmembrane region" description="Helical" evidence="1">
    <location>
        <begin position="157"/>
        <end position="181"/>
    </location>
</feature>
<dbReference type="KEGG" id="mefw:F1737_10270"/>
<gene>
    <name evidence="3" type="ORF">F1737_10270</name>
</gene>
<dbReference type="GO" id="GO:0016020">
    <property type="term" value="C:membrane"/>
    <property type="evidence" value="ECO:0007669"/>
    <property type="project" value="InterPro"/>
</dbReference>
<organism evidence="3 4">
    <name type="scientific">Methanochimaera problematica</name>
    <dbReference type="NCBI Taxonomy" id="2609417"/>
    <lineage>
        <taxon>Archaea</taxon>
        <taxon>Methanobacteriati</taxon>
        <taxon>Methanobacteriota</taxon>
        <taxon>Stenosarchaea group</taxon>
        <taxon>Methanomicrobia</taxon>
        <taxon>Methanomicrobiales</taxon>
        <taxon>Methanomicrobiaceae</taxon>
        <taxon>Methanochimaera</taxon>
    </lineage>
</organism>
<proteinExistence type="predicted"/>
<accession>A0AA97FDN2</accession>
<keyword evidence="1" id="KW-0472">Membrane</keyword>
<keyword evidence="3" id="KW-0645">Protease</keyword>
<dbReference type="GO" id="GO:0004252">
    <property type="term" value="F:serine-type endopeptidase activity"/>
    <property type="evidence" value="ECO:0007669"/>
    <property type="project" value="InterPro"/>
</dbReference>
<keyword evidence="3" id="KW-0378">Hydrolase</keyword>
<dbReference type="GO" id="GO:0006508">
    <property type="term" value="P:proteolysis"/>
    <property type="evidence" value="ECO:0007669"/>
    <property type="project" value="UniProtKB-KW"/>
</dbReference>
<feature type="transmembrane region" description="Helical" evidence="1">
    <location>
        <begin position="202"/>
        <end position="222"/>
    </location>
</feature>
<evidence type="ECO:0000313" key="3">
    <source>
        <dbReference type="EMBL" id="WOF17034.1"/>
    </source>
</evidence>
<feature type="transmembrane region" description="Helical" evidence="1">
    <location>
        <begin position="24"/>
        <end position="44"/>
    </location>
</feature>
<evidence type="ECO:0000313" key="4">
    <source>
        <dbReference type="Proteomes" id="UP001301797"/>
    </source>
</evidence>
<feature type="transmembrane region" description="Helical" evidence="1">
    <location>
        <begin position="93"/>
        <end position="114"/>
    </location>
</feature>
<dbReference type="AlphaFoldDB" id="A0AA97FDN2"/>
<sequence>MDNKQEDQNFDDERSAGDIRKINLIHGILFLLMVICVPAILYLLQSFVINGSIPDEIVIKYFILDYDDPNFVSYFLSNYIHNPLNPGHIEDNLRTFILISVVIYGEFFLVFPALDLHMPKKTVPIIYFIFFFLVPFSVSGISVIFRNTGGFADEVKYSLGFSGIVWEFMGFLMFLSSFMFARLITRKICRTSHSEKSVNMEYFPFLFFVAFLIFIPVYIIIFDINSNVNPFAHLAGFSYGWLIPPVVASMLIYGDIRHKVSNIILILLLTGIPVLTSFAI</sequence>
<name>A0AA97FDN2_9EURY</name>
<dbReference type="GeneID" id="85230557"/>
<keyword evidence="4" id="KW-1185">Reference proteome</keyword>
<reference evidence="3 4" key="1">
    <citation type="submission" date="2019-09" db="EMBL/GenBank/DDBJ databases">
        <title>The complete genome of Methanoplanus sp. FWC-SCC4.</title>
        <authorList>
            <person name="Chen S.-C."/>
            <person name="Zhou Y.-Z."/>
            <person name="Lai M.-C."/>
        </authorList>
    </citation>
    <scope>NUCLEOTIDE SEQUENCE [LARGE SCALE GENOMIC DNA]</scope>
    <source>
        <strain evidence="3 4">FWC-SCC4</strain>
    </source>
</reference>
<dbReference type="InterPro" id="IPR022764">
    <property type="entry name" value="Peptidase_S54_rhomboid_dom"/>
</dbReference>
<evidence type="ECO:0000256" key="1">
    <source>
        <dbReference type="SAM" id="Phobius"/>
    </source>
</evidence>